<organism evidence="2 3">
    <name type="scientific">Psilocybe cyanescens</name>
    <dbReference type="NCBI Taxonomy" id="93625"/>
    <lineage>
        <taxon>Eukaryota</taxon>
        <taxon>Fungi</taxon>
        <taxon>Dikarya</taxon>
        <taxon>Basidiomycota</taxon>
        <taxon>Agaricomycotina</taxon>
        <taxon>Agaricomycetes</taxon>
        <taxon>Agaricomycetidae</taxon>
        <taxon>Agaricales</taxon>
        <taxon>Agaricineae</taxon>
        <taxon>Strophariaceae</taxon>
        <taxon>Psilocybe</taxon>
    </lineage>
</organism>
<feature type="compositionally biased region" description="Basic and acidic residues" evidence="1">
    <location>
        <begin position="24"/>
        <end position="44"/>
    </location>
</feature>
<evidence type="ECO:0000313" key="2">
    <source>
        <dbReference type="EMBL" id="PPQ81032.1"/>
    </source>
</evidence>
<protein>
    <submittedName>
        <fullName evidence="2">Uncharacterized protein</fullName>
    </submittedName>
</protein>
<proteinExistence type="predicted"/>
<name>A0A409WRA6_PSICY</name>
<feature type="compositionally biased region" description="Low complexity" evidence="1">
    <location>
        <begin position="201"/>
        <end position="217"/>
    </location>
</feature>
<reference evidence="2 3" key="1">
    <citation type="journal article" date="2018" name="Evol. Lett.">
        <title>Horizontal gene cluster transfer increased hallucinogenic mushroom diversity.</title>
        <authorList>
            <person name="Reynolds H.T."/>
            <person name="Vijayakumar V."/>
            <person name="Gluck-Thaler E."/>
            <person name="Korotkin H.B."/>
            <person name="Matheny P.B."/>
            <person name="Slot J.C."/>
        </authorList>
    </citation>
    <scope>NUCLEOTIDE SEQUENCE [LARGE SCALE GENOMIC DNA]</scope>
    <source>
        <strain evidence="2 3">2631</strain>
    </source>
</reference>
<feature type="compositionally biased region" description="Low complexity" evidence="1">
    <location>
        <begin position="228"/>
        <end position="254"/>
    </location>
</feature>
<feature type="compositionally biased region" description="Gly residues" evidence="1">
    <location>
        <begin position="191"/>
        <end position="200"/>
    </location>
</feature>
<sequence>MSQSQYTSPPLNPFPSTLPLPFTRHLDAEGNRPHKPSQEDRKEEELEDCAGERNAFSNSKVLHWQHAEVWEEGGKVQSVIGGLGGMNGGLGGLNGGVGVNGLGGGAGVNCPQQLQSQAQQNFPFFTAAHCQAQAQSQAHQRRPQLAQDISSISLRSPGKTGLTLDPDTTQPPPPSQSLHNQPAVTALTATGGSGARGEGAGTSASSSPVPPSTTSSGAKRRRPIPVGAASSASSSAPPTADTSTSTASDNNAPTLPATIIQDLQLQLRGT</sequence>
<dbReference type="EMBL" id="NHYD01003288">
    <property type="protein sequence ID" value="PPQ81032.1"/>
    <property type="molecule type" value="Genomic_DNA"/>
</dbReference>
<accession>A0A409WRA6</accession>
<feature type="region of interest" description="Disordered" evidence="1">
    <location>
        <begin position="135"/>
        <end position="257"/>
    </location>
</feature>
<comment type="caution">
    <text evidence="2">The sequence shown here is derived from an EMBL/GenBank/DDBJ whole genome shotgun (WGS) entry which is preliminary data.</text>
</comment>
<keyword evidence="3" id="KW-1185">Reference proteome</keyword>
<dbReference type="Proteomes" id="UP000283269">
    <property type="component" value="Unassembled WGS sequence"/>
</dbReference>
<evidence type="ECO:0000256" key="1">
    <source>
        <dbReference type="SAM" id="MobiDB-lite"/>
    </source>
</evidence>
<evidence type="ECO:0000313" key="3">
    <source>
        <dbReference type="Proteomes" id="UP000283269"/>
    </source>
</evidence>
<feature type="region of interest" description="Disordered" evidence="1">
    <location>
        <begin position="1"/>
        <end position="52"/>
    </location>
</feature>
<dbReference type="InParanoid" id="A0A409WRA6"/>
<dbReference type="AlphaFoldDB" id="A0A409WRA6"/>
<gene>
    <name evidence="2" type="ORF">CVT25_014427</name>
</gene>